<keyword evidence="7" id="KW-0472">Membrane</keyword>
<keyword evidence="5 7" id="KW-0694">RNA-binding</keyword>
<evidence type="ECO:0000256" key="6">
    <source>
        <dbReference type="ARBA" id="ARBA00023134"/>
    </source>
</evidence>
<comment type="caution">
    <text evidence="12">The sequence shown here is derived from an EMBL/GenBank/DDBJ whole genome shotgun (WGS) entry which is preliminary data.</text>
</comment>
<feature type="domain" description="KH type-2" evidence="10">
    <location>
        <begin position="197"/>
        <end position="281"/>
    </location>
</feature>
<keyword evidence="7" id="KW-1003">Cell membrane</keyword>
<evidence type="ECO:0000256" key="3">
    <source>
        <dbReference type="ARBA" id="ARBA00022517"/>
    </source>
</evidence>
<evidence type="ECO:0000259" key="11">
    <source>
        <dbReference type="PROSITE" id="PS51713"/>
    </source>
</evidence>
<dbReference type="InterPro" id="IPR009019">
    <property type="entry name" value="KH_sf_prok-type"/>
</dbReference>
<dbReference type="SUPFAM" id="SSF52540">
    <property type="entry name" value="P-loop containing nucleoside triphosphate hydrolases"/>
    <property type="match status" value="1"/>
</dbReference>
<feature type="region of interest" description="G2" evidence="8">
    <location>
        <begin position="40"/>
        <end position="44"/>
    </location>
</feature>
<name>A0A1F6TLG1_9PROT</name>
<dbReference type="EMBL" id="MFSU01000091">
    <property type="protein sequence ID" value="OGI45951.1"/>
    <property type="molecule type" value="Genomic_DNA"/>
</dbReference>
<dbReference type="AlphaFoldDB" id="A0A1F6TLG1"/>
<dbReference type="GO" id="GO:0005525">
    <property type="term" value="F:GTP binding"/>
    <property type="evidence" value="ECO:0007669"/>
    <property type="project" value="UniProtKB-UniRule"/>
</dbReference>
<evidence type="ECO:0000259" key="10">
    <source>
        <dbReference type="PROSITE" id="PS50823"/>
    </source>
</evidence>
<organism evidence="12 13">
    <name type="scientific">Candidatus Muproteobacteria bacterium RBG_16_65_34</name>
    <dbReference type="NCBI Taxonomy" id="1817760"/>
    <lineage>
        <taxon>Bacteria</taxon>
        <taxon>Pseudomonadati</taxon>
        <taxon>Pseudomonadota</taxon>
        <taxon>Candidatus Muproteobacteria</taxon>
    </lineage>
</organism>
<comment type="similarity">
    <text evidence="1 7 8 9">Belongs to the TRAFAC class TrmE-Era-EngA-EngB-Septin-like GTPase superfamily. Era GTPase family.</text>
</comment>
<gene>
    <name evidence="7" type="primary">era</name>
    <name evidence="12" type="ORF">A2151_04540</name>
</gene>
<dbReference type="CDD" id="cd04163">
    <property type="entry name" value="Era"/>
    <property type="match status" value="1"/>
</dbReference>
<feature type="binding site" evidence="7">
    <location>
        <begin position="123"/>
        <end position="126"/>
    </location>
    <ligand>
        <name>GTP</name>
        <dbReference type="ChEBI" id="CHEBI:37565"/>
    </ligand>
</feature>
<evidence type="ECO:0000256" key="4">
    <source>
        <dbReference type="ARBA" id="ARBA00022741"/>
    </source>
</evidence>
<dbReference type="GO" id="GO:0003924">
    <property type="term" value="F:GTPase activity"/>
    <property type="evidence" value="ECO:0007669"/>
    <property type="project" value="UniProtKB-UniRule"/>
</dbReference>
<evidence type="ECO:0000256" key="7">
    <source>
        <dbReference type="HAMAP-Rule" id="MF_00367"/>
    </source>
</evidence>
<dbReference type="STRING" id="1817760.A2151_04540"/>
<comment type="function">
    <text evidence="7">An essential GTPase that binds both GDP and GTP, with rapid nucleotide exchange. Plays a role in 16S rRNA processing and 30S ribosomal subunit biogenesis and possibly also in cell cycle regulation and energy metabolism.</text>
</comment>
<reference evidence="12 13" key="1">
    <citation type="journal article" date="2016" name="Nat. Commun.">
        <title>Thousands of microbial genomes shed light on interconnected biogeochemical processes in an aquifer system.</title>
        <authorList>
            <person name="Anantharaman K."/>
            <person name="Brown C.T."/>
            <person name="Hug L.A."/>
            <person name="Sharon I."/>
            <person name="Castelle C.J."/>
            <person name="Probst A.J."/>
            <person name="Thomas B.C."/>
            <person name="Singh A."/>
            <person name="Wilkins M.J."/>
            <person name="Karaoz U."/>
            <person name="Brodie E.L."/>
            <person name="Williams K.H."/>
            <person name="Hubbard S.S."/>
            <person name="Banfield J.F."/>
        </authorList>
    </citation>
    <scope>NUCLEOTIDE SEQUENCE [LARGE SCALE GENOMIC DNA]</scope>
</reference>
<feature type="region of interest" description="G3" evidence="8">
    <location>
        <begin position="61"/>
        <end position="64"/>
    </location>
</feature>
<dbReference type="InterPro" id="IPR030388">
    <property type="entry name" value="G_ERA_dom"/>
</dbReference>
<evidence type="ECO:0000256" key="8">
    <source>
        <dbReference type="PROSITE-ProRule" id="PRU01050"/>
    </source>
</evidence>
<dbReference type="NCBIfam" id="NF000908">
    <property type="entry name" value="PRK00089.1"/>
    <property type="match status" value="1"/>
</dbReference>
<evidence type="ECO:0000256" key="9">
    <source>
        <dbReference type="RuleBase" id="RU003761"/>
    </source>
</evidence>
<evidence type="ECO:0000256" key="2">
    <source>
        <dbReference type="ARBA" id="ARBA00020484"/>
    </source>
</evidence>
<dbReference type="CDD" id="cd22534">
    <property type="entry name" value="KH-II_Era"/>
    <property type="match status" value="1"/>
</dbReference>
<dbReference type="PROSITE" id="PS50823">
    <property type="entry name" value="KH_TYPE_2"/>
    <property type="match status" value="1"/>
</dbReference>
<accession>A0A1F6TLG1</accession>
<dbReference type="Gene3D" id="3.40.50.300">
    <property type="entry name" value="P-loop containing nucleotide triphosphate hydrolases"/>
    <property type="match status" value="1"/>
</dbReference>
<comment type="subcellular location">
    <subcellularLocation>
        <location evidence="7">Cytoplasm</location>
    </subcellularLocation>
    <subcellularLocation>
        <location evidence="7">Cell membrane</location>
        <topology evidence="7">Peripheral membrane protein</topology>
    </subcellularLocation>
</comment>
<dbReference type="InterPro" id="IPR005225">
    <property type="entry name" value="Small_GTP-bd"/>
</dbReference>
<keyword evidence="3 7" id="KW-0690">Ribosome biogenesis</keyword>
<dbReference type="SUPFAM" id="SSF54814">
    <property type="entry name" value="Prokaryotic type KH domain (KH-domain type II)"/>
    <property type="match status" value="1"/>
</dbReference>
<dbReference type="NCBIfam" id="TIGR00436">
    <property type="entry name" value="era"/>
    <property type="match status" value="1"/>
</dbReference>
<protein>
    <recommendedName>
        <fullName evidence="2 7">GTPase Era</fullName>
    </recommendedName>
</protein>
<dbReference type="Pfam" id="PF07650">
    <property type="entry name" value="KH_2"/>
    <property type="match status" value="1"/>
</dbReference>
<dbReference type="HAMAP" id="MF_00367">
    <property type="entry name" value="GTPase_Era"/>
    <property type="match status" value="1"/>
</dbReference>
<dbReference type="GO" id="GO:0070181">
    <property type="term" value="F:small ribosomal subunit rRNA binding"/>
    <property type="evidence" value="ECO:0007669"/>
    <property type="project" value="UniProtKB-UniRule"/>
</dbReference>
<dbReference type="GO" id="GO:0005886">
    <property type="term" value="C:plasma membrane"/>
    <property type="evidence" value="ECO:0007669"/>
    <property type="project" value="UniProtKB-SubCell"/>
</dbReference>
<keyword evidence="4 7" id="KW-0547">Nucleotide-binding</keyword>
<dbReference type="Proteomes" id="UP000178885">
    <property type="component" value="Unassembled WGS sequence"/>
</dbReference>
<dbReference type="Gene3D" id="3.30.300.20">
    <property type="match status" value="1"/>
</dbReference>
<proteinExistence type="inferred from homology"/>
<feature type="domain" description="Era-type G" evidence="11">
    <location>
        <begin position="6"/>
        <end position="174"/>
    </location>
</feature>
<dbReference type="GO" id="GO:0000028">
    <property type="term" value="P:ribosomal small subunit assembly"/>
    <property type="evidence" value="ECO:0007669"/>
    <property type="project" value="TreeGrafter"/>
</dbReference>
<dbReference type="PANTHER" id="PTHR42698">
    <property type="entry name" value="GTPASE ERA"/>
    <property type="match status" value="1"/>
</dbReference>
<dbReference type="GO" id="GO:0005829">
    <property type="term" value="C:cytosol"/>
    <property type="evidence" value="ECO:0007669"/>
    <property type="project" value="TreeGrafter"/>
</dbReference>
<dbReference type="InterPro" id="IPR015946">
    <property type="entry name" value="KH_dom-like_a/b"/>
</dbReference>
<evidence type="ECO:0000313" key="12">
    <source>
        <dbReference type="EMBL" id="OGI45951.1"/>
    </source>
</evidence>
<dbReference type="Pfam" id="PF01926">
    <property type="entry name" value="MMR_HSR1"/>
    <property type="match status" value="1"/>
</dbReference>
<dbReference type="InterPro" id="IPR004044">
    <property type="entry name" value="KH_dom_type_2"/>
</dbReference>
<dbReference type="NCBIfam" id="TIGR00231">
    <property type="entry name" value="small_GTP"/>
    <property type="match status" value="1"/>
</dbReference>
<dbReference type="FunFam" id="3.30.300.20:FF:000003">
    <property type="entry name" value="GTPase Era"/>
    <property type="match status" value="1"/>
</dbReference>
<feature type="region of interest" description="G4" evidence="8">
    <location>
        <begin position="123"/>
        <end position="126"/>
    </location>
</feature>
<dbReference type="InterPro" id="IPR006073">
    <property type="entry name" value="GTP-bd"/>
</dbReference>
<dbReference type="InterPro" id="IPR005662">
    <property type="entry name" value="GTPase_Era-like"/>
</dbReference>
<keyword evidence="7" id="KW-0963">Cytoplasm</keyword>
<dbReference type="PANTHER" id="PTHR42698:SF1">
    <property type="entry name" value="GTPASE ERA, MITOCHONDRIAL"/>
    <property type="match status" value="1"/>
</dbReference>
<feature type="region of interest" description="G5" evidence="8">
    <location>
        <begin position="153"/>
        <end position="155"/>
    </location>
</feature>
<feature type="region of interest" description="G1" evidence="8">
    <location>
        <begin position="14"/>
        <end position="21"/>
    </location>
</feature>
<evidence type="ECO:0000313" key="13">
    <source>
        <dbReference type="Proteomes" id="UP000178885"/>
    </source>
</evidence>
<dbReference type="PROSITE" id="PS51713">
    <property type="entry name" value="G_ERA"/>
    <property type="match status" value="1"/>
</dbReference>
<dbReference type="InterPro" id="IPR027417">
    <property type="entry name" value="P-loop_NTPase"/>
</dbReference>
<sequence>MSAPLRSGLIALIGRPNVGKSTLLNRLVGSKISITSHRPQTTRYRTLGIHTTAQAQYVYVDTPGLHPAEGRHLNRYLNRTATGSLAGVDCVALMIAADGWRAEDEYPLTLARRLSLPVILVINKIDRVKDRKRLLPLIEESAAKMRFAEIVPLCARTGEYVPELERALLPYLPEQPPIYPEDQITDKDERFLAAELIREQVFRGFGQEVPYAAAVSIERLRRAKGIRHIAAIIWVEKEGQKAILIGKAGERLKTVGRNARLAMQKSFGEKVYLELWVKVRRSWSDSESALRTLGYRAED</sequence>
<evidence type="ECO:0000256" key="5">
    <source>
        <dbReference type="ARBA" id="ARBA00022884"/>
    </source>
</evidence>
<evidence type="ECO:0000256" key="1">
    <source>
        <dbReference type="ARBA" id="ARBA00007921"/>
    </source>
</evidence>
<feature type="binding site" evidence="7">
    <location>
        <begin position="14"/>
        <end position="21"/>
    </location>
    <ligand>
        <name>GTP</name>
        <dbReference type="ChEBI" id="CHEBI:37565"/>
    </ligand>
</feature>
<dbReference type="GO" id="GO:0043024">
    <property type="term" value="F:ribosomal small subunit binding"/>
    <property type="evidence" value="ECO:0007669"/>
    <property type="project" value="TreeGrafter"/>
</dbReference>
<feature type="binding site" evidence="7">
    <location>
        <begin position="61"/>
        <end position="65"/>
    </location>
    <ligand>
        <name>GTP</name>
        <dbReference type="ChEBI" id="CHEBI:37565"/>
    </ligand>
</feature>
<keyword evidence="7" id="KW-0699">rRNA-binding</keyword>
<keyword evidence="6 7" id="KW-0342">GTP-binding</keyword>
<comment type="subunit">
    <text evidence="7">Monomer.</text>
</comment>